<accession>A0A4R7HZM1</accession>
<name>A0A4R7HZM1_9ACTN</name>
<dbReference type="GO" id="GO:0003676">
    <property type="term" value="F:nucleic acid binding"/>
    <property type="evidence" value="ECO:0007669"/>
    <property type="project" value="InterPro"/>
</dbReference>
<dbReference type="InterPro" id="IPR011856">
    <property type="entry name" value="tRNA_endonuc-like_dom_sf"/>
</dbReference>
<dbReference type="EMBL" id="SOAU01000001">
    <property type="protein sequence ID" value="TDT15716.1"/>
    <property type="molecule type" value="Genomic_DNA"/>
</dbReference>
<protein>
    <recommendedName>
        <fullName evidence="1">PD(D/E)XK endonuclease domain-containing protein</fullName>
    </recommendedName>
</protein>
<evidence type="ECO:0000313" key="3">
    <source>
        <dbReference type="Proteomes" id="UP000294558"/>
    </source>
</evidence>
<reference evidence="2 3" key="1">
    <citation type="submission" date="2019-03" db="EMBL/GenBank/DDBJ databases">
        <title>Sequencing the genomes of 1000 actinobacteria strains.</title>
        <authorList>
            <person name="Klenk H.-P."/>
        </authorList>
    </citation>
    <scope>NUCLEOTIDE SEQUENCE [LARGE SCALE GENOMIC DNA]</scope>
    <source>
        <strain evidence="2 3">DSM 18936</strain>
    </source>
</reference>
<dbReference type="Pfam" id="PF11645">
    <property type="entry name" value="PDDEXK_5"/>
    <property type="match status" value="1"/>
</dbReference>
<evidence type="ECO:0000313" key="2">
    <source>
        <dbReference type="EMBL" id="TDT15716.1"/>
    </source>
</evidence>
<sequence>MRSTRPGDQGVRSEAAVASAFVRAGAMVYLPAFGSNGRVDLIAERSGELVRVQCKTACQVGGSLRFWTTSNTGNQPVPYVGEVDVFGVYAPSTDLVYVVPASDVPTRACFLRVEETTNRQRARVRWAVDYELGPP</sequence>
<dbReference type="Gene3D" id="3.40.1350.10">
    <property type="match status" value="1"/>
</dbReference>
<feature type="domain" description="PD(D/E)XK endonuclease" evidence="1">
    <location>
        <begin position="9"/>
        <end position="132"/>
    </location>
</feature>
<comment type="caution">
    <text evidence="2">The sequence shown here is derived from an EMBL/GenBank/DDBJ whole genome shotgun (WGS) entry which is preliminary data.</text>
</comment>
<keyword evidence="3" id="KW-1185">Reference proteome</keyword>
<evidence type="ECO:0000259" key="1">
    <source>
        <dbReference type="Pfam" id="PF11645"/>
    </source>
</evidence>
<dbReference type="RefSeq" id="WP_166657416.1">
    <property type="nucleotide sequence ID" value="NZ_SOAU01000001.1"/>
</dbReference>
<proteinExistence type="predicted"/>
<dbReference type="AlphaFoldDB" id="A0A4R7HZM1"/>
<gene>
    <name evidence="2" type="ORF">BDK89_1292</name>
</gene>
<organism evidence="2 3">
    <name type="scientific">Ilumatobacter fluminis</name>
    <dbReference type="NCBI Taxonomy" id="467091"/>
    <lineage>
        <taxon>Bacteria</taxon>
        <taxon>Bacillati</taxon>
        <taxon>Actinomycetota</taxon>
        <taxon>Acidimicrobiia</taxon>
        <taxon>Acidimicrobiales</taxon>
        <taxon>Ilumatobacteraceae</taxon>
        <taxon>Ilumatobacter</taxon>
    </lineage>
</organism>
<dbReference type="Proteomes" id="UP000294558">
    <property type="component" value="Unassembled WGS sequence"/>
</dbReference>
<dbReference type="InterPro" id="IPR021671">
    <property type="entry name" value="PD(D/E)XK_Endonuc"/>
</dbReference>